<dbReference type="EMBL" id="ML212157">
    <property type="protein sequence ID" value="TFK79125.1"/>
    <property type="molecule type" value="Genomic_DNA"/>
</dbReference>
<dbReference type="AlphaFoldDB" id="A0A5C3NPD5"/>
<evidence type="ECO:0000313" key="1">
    <source>
        <dbReference type="EMBL" id="TFK79125.1"/>
    </source>
</evidence>
<reference evidence="1 2" key="1">
    <citation type="journal article" date="2019" name="Nat. Ecol. Evol.">
        <title>Megaphylogeny resolves global patterns of mushroom evolution.</title>
        <authorList>
            <person name="Varga T."/>
            <person name="Krizsan K."/>
            <person name="Foldi C."/>
            <person name="Dima B."/>
            <person name="Sanchez-Garcia M."/>
            <person name="Sanchez-Ramirez S."/>
            <person name="Szollosi G.J."/>
            <person name="Szarkandi J.G."/>
            <person name="Papp V."/>
            <person name="Albert L."/>
            <person name="Andreopoulos W."/>
            <person name="Angelini C."/>
            <person name="Antonin V."/>
            <person name="Barry K.W."/>
            <person name="Bougher N.L."/>
            <person name="Buchanan P."/>
            <person name="Buyck B."/>
            <person name="Bense V."/>
            <person name="Catcheside P."/>
            <person name="Chovatia M."/>
            <person name="Cooper J."/>
            <person name="Damon W."/>
            <person name="Desjardin D."/>
            <person name="Finy P."/>
            <person name="Geml J."/>
            <person name="Haridas S."/>
            <person name="Hughes K."/>
            <person name="Justo A."/>
            <person name="Karasinski D."/>
            <person name="Kautmanova I."/>
            <person name="Kiss B."/>
            <person name="Kocsube S."/>
            <person name="Kotiranta H."/>
            <person name="LaButti K.M."/>
            <person name="Lechner B.E."/>
            <person name="Liimatainen K."/>
            <person name="Lipzen A."/>
            <person name="Lukacs Z."/>
            <person name="Mihaltcheva S."/>
            <person name="Morgado L.N."/>
            <person name="Niskanen T."/>
            <person name="Noordeloos M.E."/>
            <person name="Ohm R.A."/>
            <person name="Ortiz-Santana B."/>
            <person name="Ovrebo C."/>
            <person name="Racz N."/>
            <person name="Riley R."/>
            <person name="Savchenko A."/>
            <person name="Shiryaev A."/>
            <person name="Soop K."/>
            <person name="Spirin V."/>
            <person name="Szebenyi C."/>
            <person name="Tomsovsky M."/>
            <person name="Tulloss R.E."/>
            <person name="Uehling J."/>
            <person name="Grigoriev I.V."/>
            <person name="Vagvolgyi C."/>
            <person name="Papp T."/>
            <person name="Martin F.M."/>
            <person name="Miettinen O."/>
            <person name="Hibbett D.S."/>
            <person name="Nagy L.G."/>
        </authorList>
    </citation>
    <scope>NUCLEOTIDE SEQUENCE [LARGE SCALE GENOMIC DNA]</scope>
    <source>
        <strain evidence="1 2">HHB13444</strain>
    </source>
</reference>
<proteinExistence type="predicted"/>
<dbReference type="InParanoid" id="A0A5C3NPD5"/>
<protein>
    <submittedName>
        <fullName evidence="1">Uncharacterized protein</fullName>
    </submittedName>
</protein>
<evidence type="ECO:0000313" key="2">
    <source>
        <dbReference type="Proteomes" id="UP000308197"/>
    </source>
</evidence>
<keyword evidence="2" id="KW-1185">Reference proteome</keyword>
<organism evidence="1 2">
    <name type="scientific">Polyporus arcularius HHB13444</name>
    <dbReference type="NCBI Taxonomy" id="1314778"/>
    <lineage>
        <taxon>Eukaryota</taxon>
        <taxon>Fungi</taxon>
        <taxon>Dikarya</taxon>
        <taxon>Basidiomycota</taxon>
        <taxon>Agaricomycotina</taxon>
        <taxon>Agaricomycetes</taxon>
        <taxon>Polyporales</taxon>
        <taxon>Polyporaceae</taxon>
        <taxon>Polyporus</taxon>
    </lineage>
</organism>
<name>A0A5C3NPD5_9APHY</name>
<sequence>MANSAVGLRDLFIEKVLKIPEDVDLERYPPPRIAKNPFLKLEKAGDLSEGEISEEMTRVINAYGLAPGLSAVLCGENTPDQLSVDNLGQKVDSALYTQALVPTDSKPHWADQLLPIEYKRYRTRGDPFDDTEPDVEADAKARKEVRGQVISYAELIFA</sequence>
<feature type="non-terminal residue" evidence="1">
    <location>
        <position position="158"/>
    </location>
</feature>
<dbReference type="Proteomes" id="UP000308197">
    <property type="component" value="Unassembled WGS sequence"/>
</dbReference>
<gene>
    <name evidence="1" type="ORF">K466DRAFT_606384</name>
</gene>
<accession>A0A5C3NPD5</accession>